<accession>A0A415DUF8</accession>
<dbReference type="RefSeq" id="WP_067535114.1">
    <property type="nucleotide sequence ID" value="NZ_AP025567.1"/>
</dbReference>
<reference evidence="1 2" key="1">
    <citation type="submission" date="2018-08" db="EMBL/GenBank/DDBJ databases">
        <title>A genome reference for cultivated species of the human gut microbiota.</title>
        <authorList>
            <person name="Zou Y."/>
            <person name="Xue W."/>
            <person name="Luo G."/>
        </authorList>
    </citation>
    <scope>NUCLEOTIDE SEQUENCE [LARGE SCALE GENOMIC DNA]</scope>
    <source>
        <strain evidence="1 2">AM07-24</strain>
    </source>
</reference>
<evidence type="ECO:0000313" key="2">
    <source>
        <dbReference type="Proteomes" id="UP000284841"/>
    </source>
</evidence>
<evidence type="ECO:0000313" key="1">
    <source>
        <dbReference type="EMBL" id="RHJ83718.1"/>
    </source>
</evidence>
<dbReference type="OrthoDB" id="7068343at2"/>
<name>A0A415DUF8_9FIRM</name>
<dbReference type="InterPro" id="IPR024269">
    <property type="entry name" value="DUF3791"/>
</dbReference>
<gene>
    <name evidence="1" type="ORF">DW099_18520</name>
</gene>
<organism evidence="1 2">
    <name type="scientific">Emergencia timonensis</name>
    <dbReference type="NCBI Taxonomy" id="1776384"/>
    <lineage>
        <taxon>Bacteria</taxon>
        <taxon>Bacillati</taxon>
        <taxon>Bacillota</taxon>
        <taxon>Clostridia</taxon>
        <taxon>Peptostreptococcales</taxon>
        <taxon>Anaerovoracaceae</taxon>
        <taxon>Emergencia</taxon>
    </lineage>
</organism>
<dbReference type="STRING" id="1776384.GCA_900086585_01197"/>
<sequence length="71" mass="8721">MSKEGKFLIYCIERYKLEKRMTGRETVELFETYGVSDYIIKYYEALHTTGDKYIIEDIDEYINKRKERYET</sequence>
<keyword evidence="2" id="KW-1185">Reference proteome</keyword>
<dbReference type="Pfam" id="PF12668">
    <property type="entry name" value="DUF3791"/>
    <property type="match status" value="1"/>
</dbReference>
<protein>
    <submittedName>
        <fullName evidence="1">DUF3791 domain-containing protein</fullName>
    </submittedName>
</protein>
<dbReference type="EMBL" id="QRMS01000008">
    <property type="protein sequence ID" value="RHJ83718.1"/>
    <property type="molecule type" value="Genomic_DNA"/>
</dbReference>
<dbReference type="GeneID" id="83003580"/>
<dbReference type="Proteomes" id="UP000284841">
    <property type="component" value="Unassembled WGS sequence"/>
</dbReference>
<dbReference type="AlphaFoldDB" id="A0A415DUF8"/>
<comment type="caution">
    <text evidence="1">The sequence shown here is derived from an EMBL/GenBank/DDBJ whole genome shotgun (WGS) entry which is preliminary data.</text>
</comment>
<proteinExistence type="predicted"/>